<sequence>MIIKRIPAGTRIYLTKDKSNYFYLQPGKIYINDNLYVVYDVKIDGKIVIPRGTRVTGRWITQSVPEPAAQLQLDKIYLSGAGQNISADSEVLTTVRNFKKRHNINNKPFLYKQKHWNSINSVNSTNIINHAVYKNSCNPTNIGTSYLEINSNEIPVILTEDLIPMPCFD</sequence>
<proteinExistence type="predicted"/>
<dbReference type="Proteomes" id="UP000289600">
    <property type="component" value="Segment"/>
</dbReference>
<name>A0A2P1EM99_9VIRU</name>
<reference evidence="2" key="1">
    <citation type="submission" date="2018-01" db="EMBL/GenBank/DDBJ databases">
        <title>Testimony of 'menage a trois' revealed by the proteome of Megavirus virophage.</title>
        <authorList>
            <person name="Jeudy S."/>
            <person name="Bertaux L."/>
            <person name="Alempic J.-M."/>
            <person name="Lartigue A."/>
            <person name="Legendre M."/>
            <person name="Philippe N."/>
            <person name="Beucher L."/>
            <person name="Biondi E."/>
            <person name="Juul S."/>
            <person name="Turner D."/>
            <person name="Coute Y."/>
            <person name="Claverie J.-M."/>
            <person name="Abergel C."/>
        </authorList>
    </citation>
    <scope>NUCLEOTIDE SEQUENCE [LARGE SCALE GENOMIC DNA]</scope>
</reference>
<gene>
    <name evidence="1" type="ORF">mc_623</name>
</gene>
<evidence type="ECO:0000313" key="1">
    <source>
        <dbReference type="EMBL" id="AVL95009.1"/>
    </source>
</evidence>
<organism evidence="1 2">
    <name type="scientific">Moumouvirus australiensis</name>
    <dbReference type="NCBI Taxonomy" id="2109587"/>
    <lineage>
        <taxon>Viruses</taxon>
        <taxon>Varidnaviria</taxon>
        <taxon>Bamfordvirae</taxon>
        <taxon>Nucleocytoviricota</taxon>
        <taxon>Megaviricetes</taxon>
        <taxon>Imitervirales</taxon>
        <taxon>Mimiviridae</taxon>
        <taxon>Megamimivirinae</taxon>
        <taxon>Moumouvirus</taxon>
        <taxon>Moumouvirus australiense</taxon>
    </lineage>
</organism>
<dbReference type="EMBL" id="MG807320">
    <property type="protein sequence ID" value="AVL95009.1"/>
    <property type="molecule type" value="Genomic_DNA"/>
</dbReference>
<accession>A0A2P1EM99</accession>
<protein>
    <submittedName>
        <fullName evidence="1">Uncharacterized protein</fullName>
    </submittedName>
</protein>
<keyword evidence="2" id="KW-1185">Reference proteome</keyword>
<evidence type="ECO:0000313" key="2">
    <source>
        <dbReference type="Proteomes" id="UP000289600"/>
    </source>
</evidence>